<dbReference type="OrthoDB" id="350674at2"/>
<dbReference type="STRING" id="261392.SAMN02745149_01142"/>
<keyword evidence="2" id="KW-1185">Reference proteome</keyword>
<name>A0A1T4KDS1_TREPO</name>
<dbReference type="Proteomes" id="UP000190423">
    <property type="component" value="Unassembled WGS sequence"/>
</dbReference>
<evidence type="ECO:0000313" key="2">
    <source>
        <dbReference type="Proteomes" id="UP000190423"/>
    </source>
</evidence>
<reference evidence="1 2" key="1">
    <citation type="submission" date="2017-02" db="EMBL/GenBank/DDBJ databases">
        <authorList>
            <person name="Peterson S.W."/>
        </authorList>
    </citation>
    <scope>NUCLEOTIDE SEQUENCE [LARGE SCALE GENOMIC DNA]</scope>
    <source>
        <strain evidence="1 2">ATCC BAA-908</strain>
    </source>
</reference>
<gene>
    <name evidence="1" type="ORF">SAMN02745149_01142</name>
</gene>
<dbReference type="AlphaFoldDB" id="A0A1T4KDS1"/>
<dbReference type="SUPFAM" id="SSF48452">
    <property type="entry name" value="TPR-like"/>
    <property type="match status" value="1"/>
</dbReference>
<protein>
    <submittedName>
        <fullName evidence="1">Uncharacterized protein</fullName>
    </submittedName>
</protein>
<dbReference type="RefSeq" id="WP_078933076.1">
    <property type="nucleotide sequence ID" value="NZ_JALFOI010000026.1"/>
</dbReference>
<proteinExistence type="predicted"/>
<evidence type="ECO:0000313" key="1">
    <source>
        <dbReference type="EMBL" id="SJZ40517.1"/>
    </source>
</evidence>
<dbReference type="InterPro" id="IPR011990">
    <property type="entry name" value="TPR-like_helical_dom_sf"/>
</dbReference>
<accession>A0A1T4KDS1</accession>
<sequence>MDIQTEKGLREALSYLESGKPDEAKKVLDTILMYNLESKELILSGKYCLFWSDALLRLSDIEDSYERGERLLAEWKNFLDFIRQQQETYENAVYAACRGVFRLALYNYTRLLDERIPAQKAEILRKCGICYKKLGEFDNAKMCLSEANSLTAGQAAVIAELADCYALCGDDKAAKVLFREAFFLDFKKIDLVFLDSELIRCLIEKTAEKGYSGELLNAWIPVYGVLWGVFNMKRNMKSQEIGRLKQEIYALENEQKDPSRATEILTPRLINMYFWLIDYCQAQNDSKLINETLLKIKILDTTVYNLYVK</sequence>
<organism evidence="1 2">
    <name type="scientific">Treponema porcinum</name>
    <dbReference type="NCBI Taxonomy" id="261392"/>
    <lineage>
        <taxon>Bacteria</taxon>
        <taxon>Pseudomonadati</taxon>
        <taxon>Spirochaetota</taxon>
        <taxon>Spirochaetia</taxon>
        <taxon>Spirochaetales</taxon>
        <taxon>Treponemataceae</taxon>
        <taxon>Treponema</taxon>
    </lineage>
</organism>
<dbReference type="EMBL" id="FUWG01000007">
    <property type="protein sequence ID" value="SJZ40517.1"/>
    <property type="molecule type" value="Genomic_DNA"/>
</dbReference>
<dbReference type="Gene3D" id="1.25.40.10">
    <property type="entry name" value="Tetratricopeptide repeat domain"/>
    <property type="match status" value="1"/>
</dbReference>